<evidence type="ECO:0000313" key="3">
    <source>
        <dbReference type="Proteomes" id="UP000244201"/>
    </source>
</evidence>
<reference evidence="2 3" key="1">
    <citation type="submission" date="2018-01" db="EMBL/GenBank/DDBJ databases">
        <title>Complete genome sequence of Streptomyces lunaelactis MM109T, a Ferroverdin A producer isolated from cave moonmilk deposits.</title>
        <authorList>
            <person name="Naome A."/>
            <person name="Martinet L."/>
            <person name="Maciejewska M."/>
            <person name="Anderssen S."/>
            <person name="Adam D."/>
            <person name="Tenconi E."/>
            <person name="Deflandre B."/>
            <person name="Arguelles-Arias A."/>
            <person name="Calusinska M."/>
            <person name="Copieters W."/>
            <person name="Karim L."/>
            <person name="Hanikenne M."/>
            <person name="Baurain D."/>
            <person name="van Wezel G."/>
            <person name="Smargiasso N."/>
            <person name="de Pauw E."/>
            <person name="Delfosse P."/>
            <person name="Rigali S."/>
        </authorList>
    </citation>
    <scope>NUCLEOTIDE SEQUENCE [LARGE SCALE GENOMIC DNA]</scope>
    <source>
        <strain evidence="2 3">MM109</strain>
        <plasmid evidence="3">Plasmid pslun1</plasmid>
    </source>
</reference>
<protein>
    <submittedName>
        <fullName evidence="2">Peptidase C26</fullName>
    </submittedName>
</protein>
<dbReference type="CDD" id="cd01745">
    <property type="entry name" value="GATase1_2"/>
    <property type="match status" value="1"/>
</dbReference>
<dbReference type="GO" id="GO:0005829">
    <property type="term" value="C:cytosol"/>
    <property type="evidence" value="ECO:0007669"/>
    <property type="project" value="TreeGrafter"/>
</dbReference>
<feature type="region of interest" description="Disordered" evidence="1">
    <location>
        <begin position="237"/>
        <end position="256"/>
    </location>
</feature>
<dbReference type="KEGG" id="slk:SLUN_38535"/>
<name>A0A2R4TFM2_9ACTN</name>
<dbReference type="GO" id="GO:0006598">
    <property type="term" value="P:polyamine catabolic process"/>
    <property type="evidence" value="ECO:0007669"/>
    <property type="project" value="TreeGrafter"/>
</dbReference>
<evidence type="ECO:0000313" key="2">
    <source>
        <dbReference type="EMBL" id="AVZ77935.1"/>
    </source>
</evidence>
<dbReference type="SUPFAM" id="SSF52317">
    <property type="entry name" value="Class I glutamine amidotransferase-like"/>
    <property type="match status" value="1"/>
</dbReference>
<dbReference type="OrthoDB" id="9813383at2"/>
<dbReference type="Gene3D" id="3.40.50.880">
    <property type="match status" value="1"/>
</dbReference>
<keyword evidence="3" id="KW-1185">Reference proteome</keyword>
<dbReference type="AlphaFoldDB" id="A0A2R4TFM2"/>
<dbReference type="PANTHER" id="PTHR43235">
    <property type="entry name" value="GLUTAMINE AMIDOTRANSFERASE PB2B2.05-RELATED"/>
    <property type="match status" value="1"/>
</dbReference>
<dbReference type="GO" id="GO:0033969">
    <property type="term" value="F:gamma-glutamyl-gamma-aminobutyrate hydrolase activity"/>
    <property type="evidence" value="ECO:0007669"/>
    <property type="project" value="TreeGrafter"/>
</dbReference>
<dbReference type="InterPro" id="IPR044668">
    <property type="entry name" value="PuuD-like"/>
</dbReference>
<dbReference type="Pfam" id="PF07722">
    <property type="entry name" value="Peptidase_C26"/>
    <property type="match status" value="1"/>
</dbReference>
<accession>A0A2R4TFM2</accession>
<dbReference type="InterPro" id="IPR011697">
    <property type="entry name" value="Peptidase_C26"/>
</dbReference>
<evidence type="ECO:0000256" key="1">
    <source>
        <dbReference type="SAM" id="MobiDB-lite"/>
    </source>
</evidence>
<organism evidence="2 3">
    <name type="scientific">Streptomyces lunaelactis</name>
    <dbReference type="NCBI Taxonomy" id="1535768"/>
    <lineage>
        <taxon>Bacteria</taxon>
        <taxon>Bacillati</taxon>
        <taxon>Actinomycetota</taxon>
        <taxon>Actinomycetes</taxon>
        <taxon>Kitasatosporales</taxon>
        <taxon>Streptomycetaceae</taxon>
        <taxon>Streptomyces</taxon>
    </lineage>
</organism>
<dbReference type="PANTHER" id="PTHR43235:SF1">
    <property type="entry name" value="GLUTAMINE AMIDOTRANSFERASE PB2B2.05-RELATED"/>
    <property type="match status" value="1"/>
</dbReference>
<dbReference type="PROSITE" id="PS51273">
    <property type="entry name" value="GATASE_TYPE_1"/>
    <property type="match status" value="1"/>
</dbReference>
<sequence length="256" mass="27327">MTYRPLIAVPARLAASASALRYAAEVNARALLEAVYEAGGEPFTMHPRAPGGRADPAEVARRLRRCDALLLPGGGDISPHRYSAEDAHPDVYDVDHEQDGFDLALARHALDTALPTLALCRGLQIVNTVLGGTLHQDMGGPATEHRHLTHPVTVAPGSLLAGLTADADDKIDVSCYHHQCVDRLGRGLTVTARAADGTVEAVERPGAPGWLLAVQWHPEDTTAEDATSRALFEALVEEGHRPVSPVRDPHAAPDRE</sequence>
<gene>
    <name evidence="2" type="ORF">SLUN_38535</name>
</gene>
<dbReference type="Proteomes" id="UP000244201">
    <property type="component" value="Plasmid pSLUN1"/>
</dbReference>
<dbReference type="GeneID" id="55661132"/>
<geneLocation type="plasmid" evidence="3">
    <name>pslun1</name>
</geneLocation>
<proteinExistence type="predicted"/>
<dbReference type="InterPro" id="IPR029062">
    <property type="entry name" value="Class_I_gatase-like"/>
</dbReference>
<keyword evidence="2" id="KW-0614">Plasmid</keyword>
<dbReference type="RefSeq" id="WP_108155223.1">
    <property type="nucleotide sequence ID" value="NZ_CP026305.1"/>
</dbReference>
<dbReference type="EMBL" id="CP026305">
    <property type="protein sequence ID" value="AVZ77935.1"/>
    <property type="molecule type" value="Genomic_DNA"/>
</dbReference>